<evidence type="ECO:0000313" key="4">
    <source>
        <dbReference type="Proteomes" id="UP000536381"/>
    </source>
</evidence>
<protein>
    <submittedName>
        <fullName evidence="3">F91A1 protein</fullName>
    </submittedName>
</protein>
<comment type="caution">
    <text evidence="3">The sequence shown here is derived from an EMBL/GenBank/DDBJ whole genome shotgun (WGS) entry which is preliminary data.</text>
</comment>
<dbReference type="EMBL" id="VWYK01124939">
    <property type="protein sequence ID" value="NXR15714.1"/>
    <property type="molecule type" value="Genomic_DNA"/>
</dbReference>
<dbReference type="PANTHER" id="PTHR28441">
    <property type="entry name" value="PROTEIN FAM91A1"/>
    <property type="match status" value="1"/>
</dbReference>
<dbReference type="GO" id="GO:0005802">
    <property type="term" value="C:trans-Golgi network"/>
    <property type="evidence" value="ECO:0007669"/>
    <property type="project" value="TreeGrafter"/>
</dbReference>
<name>A0A7L2IVY6_9PICI</name>
<evidence type="ECO:0000259" key="2">
    <source>
        <dbReference type="Pfam" id="PF14648"/>
    </source>
</evidence>
<accession>A0A7L2IVY6</accession>
<proteinExistence type="inferred from homology"/>
<keyword evidence="4" id="KW-1185">Reference proteome</keyword>
<dbReference type="OrthoDB" id="275996at2759"/>
<feature type="non-terminal residue" evidence="3">
    <location>
        <position position="189"/>
    </location>
</feature>
<dbReference type="GO" id="GO:0031410">
    <property type="term" value="C:cytoplasmic vesicle"/>
    <property type="evidence" value="ECO:0007669"/>
    <property type="project" value="TreeGrafter"/>
</dbReference>
<reference evidence="3 4" key="1">
    <citation type="submission" date="2019-09" db="EMBL/GenBank/DDBJ databases">
        <title>Bird 10,000 Genomes (B10K) Project - Family phase.</title>
        <authorList>
            <person name="Zhang G."/>
        </authorList>
    </citation>
    <scope>NUCLEOTIDE SEQUENCE [LARGE SCALE GENOMIC DNA]</scope>
    <source>
        <strain evidence="3">B10K-DU-001-42</strain>
        <tissue evidence="3">Muscle</tissue>
    </source>
</reference>
<dbReference type="AlphaFoldDB" id="A0A7L2IVY6"/>
<organism evidence="3 4">
    <name type="scientific">Semnornis frantzii</name>
    <dbReference type="NCBI Taxonomy" id="91796"/>
    <lineage>
        <taxon>Eukaryota</taxon>
        <taxon>Metazoa</taxon>
        <taxon>Chordata</taxon>
        <taxon>Craniata</taxon>
        <taxon>Vertebrata</taxon>
        <taxon>Euteleostomi</taxon>
        <taxon>Archelosauria</taxon>
        <taxon>Archosauria</taxon>
        <taxon>Dinosauria</taxon>
        <taxon>Saurischia</taxon>
        <taxon>Theropoda</taxon>
        <taxon>Coelurosauria</taxon>
        <taxon>Aves</taxon>
        <taxon>Neognathae</taxon>
        <taxon>Neoaves</taxon>
        <taxon>Telluraves</taxon>
        <taxon>Coraciimorphae</taxon>
        <taxon>Piciformes</taxon>
        <taxon>Ramphastidae</taxon>
        <taxon>Semnornis</taxon>
    </lineage>
</organism>
<dbReference type="PANTHER" id="PTHR28441:SF2">
    <property type="entry name" value="PROTEIN FAM91A1"/>
    <property type="match status" value="1"/>
</dbReference>
<dbReference type="Proteomes" id="UP000536381">
    <property type="component" value="Unassembled WGS sequence"/>
</dbReference>
<dbReference type="InterPro" id="IPR028097">
    <property type="entry name" value="FAM91_C_dom"/>
</dbReference>
<evidence type="ECO:0000256" key="1">
    <source>
        <dbReference type="ARBA" id="ARBA00010319"/>
    </source>
</evidence>
<comment type="similarity">
    <text evidence="1">Belongs to the FAM91 family.</text>
</comment>
<sequence length="189" mass="21119">VQGHGMHGMGETMHIPFPFDEAEQQGEFSRVNMGIHTALKILRNKVDLQHLCGYVTMLNPSSHHANRKLSDASDGRGWLPIVVSEITDSGVNILVLSFLKIQLSLCFLSVAPTTELEWVPLELCFGIPLFSSELNQKVCRKIATHGLCRKESLQKLLHSSRKLSLQVLNFVHSFQVRSNNPHMNHSVGS</sequence>
<feature type="non-terminal residue" evidence="3">
    <location>
        <position position="1"/>
    </location>
</feature>
<feature type="domain" description="FAM91 C-terminal" evidence="2">
    <location>
        <begin position="1"/>
        <end position="180"/>
    </location>
</feature>
<dbReference type="GO" id="GO:0099041">
    <property type="term" value="P:vesicle tethering to Golgi"/>
    <property type="evidence" value="ECO:0007669"/>
    <property type="project" value="TreeGrafter"/>
</dbReference>
<dbReference type="GO" id="GO:0006886">
    <property type="term" value="P:intracellular protein transport"/>
    <property type="evidence" value="ECO:0007669"/>
    <property type="project" value="TreeGrafter"/>
</dbReference>
<dbReference type="Pfam" id="PF14648">
    <property type="entry name" value="FAM91_C"/>
    <property type="match status" value="1"/>
</dbReference>
<gene>
    <name evidence="3" type="primary">Fam91a1</name>
    <name evidence="3" type="ORF">SEMFRA_R02722</name>
</gene>
<dbReference type="InterPro" id="IPR039199">
    <property type="entry name" value="FAM91"/>
</dbReference>
<evidence type="ECO:0000313" key="3">
    <source>
        <dbReference type="EMBL" id="NXR15714.1"/>
    </source>
</evidence>